<evidence type="ECO:0000256" key="1">
    <source>
        <dbReference type="SAM" id="MobiDB-lite"/>
    </source>
</evidence>
<dbReference type="EMBL" id="CAJVCH010004153">
    <property type="protein sequence ID" value="CAG7651915.1"/>
    <property type="molecule type" value="Genomic_DNA"/>
</dbReference>
<gene>
    <name evidence="2" type="ORF">AFUS01_LOCUS778</name>
</gene>
<evidence type="ECO:0000313" key="3">
    <source>
        <dbReference type="Proteomes" id="UP000708208"/>
    </source>
</evidence>
<feature type="region of interest" description="Disordered" evidence="1">
    <location>
        <begin position="11"/>
        <end position="74"/>
    </location>
</feature>
<accession>A0A8J2NR46</accession>
<keyword evidence="3" id="KW-1185">Reference proteome</keyword>
<dbReference type="Proteomes" id="UP000708208">
    <property type="component" value="Unassembled WGS sequence"/>
</dbReference>
<feature type="compositionally biased region" description="Low complexity" evidence="1">
    <location>
        <begin position="32"/>
        <end position="50"/>
    </location>
</feature>
<protein>
    <submittedName>
        <fullName evidence="2">Uncharacterized protein</fullName>
    </submittedName>
</protein>
<comment type="caution">
    <text evidence="2">The sequence shown here is derived from an EMBL/GenBank/DDBJ whole genome shotgun (WGS) entry which is preliminary data.</text>
</comment>
<proteinExistence type="predicted"/>
<evidence type="ECO:0000313" key="2">
    <source>
        <dbReference type="EMBL" id="CAG7651915.1"/>
    </source>
</evidence>
<organism evidence="2 3">
    <name type="scientific">Allacma fusca</name>
    <dbReference type="NCBI Taxonomy" id="39272"/>
    <lineage>
        <taxon>Eukaryota</taxon>
        <taxon>Metazoa</taxon>
        <taxon>Ecdysozoa</taxon>
        <taxon>Arthropoda</taxon>
        <taxon>Hexapoda</taxon>
        <taxon>Collembola</taxon>
        <taxon>Symphypleona</taxon>
        <taxon>Sminthuridae</taxon>
        <taxon>Allacma</taxon>
    </lineage>
</organism>
<reference evidence="2" key="1">
    <citation type="submission" date="2021-06" db="EMBL/GenBank/DDBJ databases">
        <authorList>
            <person name="Hodson N. C."/>
            <person name="Mongue J. A."/>
            <person name="Jaron S. K."/>
        </authorList>
    </citation>
    <scope>NUCLEOTIDE SEQUENCE</scope>
</reference>
<feature type="compositionally biased region" description="Pro residues" evidence="1">
    <location>
        <begin position="51"/>
        <end position="66"/>
    </location>
</feature>
<name>A0A8J2NR46_9HEXA</name>
<sequence>MYKAFMLNCVNSLGQPPQPESSALIEEKPPIESSSGRSSRGEMSPPNTANPIPPPPVPFSIPPYPPRFLDDNAV</sequence>
<dbReference type="AlphaFoldDB" id="A0A8J2NR46"/>